<reference evidence="1 2" key="1">
    <citation type="journal article" date="2017" name="Int. J. Syst. Evol. Microbiol.">
        <title>Ramlibacter monticola sp. nov., isolated from forest soil.</title>
        <authorList>
            <person name="Chaudhary D.K."/>
            <person name="Kim J."/>
        </authorList>
    </citation>
    <scope>NUCLEOTIDE SEQUENCE [LARGE SCALE GENOMIC DNA]</scope>
    <source>
        <strain evidence="1 2">KACC 19175</strain>
    </source>
</reference>
<keyword evidence="2" id="KW-1185">Reference proteome</keyword>
<gene>
    <name evidence="1" type="ORF">JJ685_08785</name>
</gene>
<dbReference type="EMBL" id="JAEQNE010000002">
    <property type="protein sequence ID" value="MBL0391231.1"/>
    <property type="molecule type" value="Genomic_DNA"/>
</dbReference>
<protein>
    <submittedName>
        <fullName evidence="1">DUF2971 domain-containing protein</fullName>
    </submittedName>
</protein>
<sequence length="268" mass="30096">MSLLYHYCSLESFLAILESKKVWLGDASTMNDSHEGKWADQLVQGVLNEIKPSLSDDECRAFAHGYNLNVRRPYLFCLSSKGDILSQWRAYAADATGVAIGFDANRFPRRPGLPAHGLGDSLTVGLWQVLYDQHLQRQLIRSFFDARAQPDSRDYASLGMQVAGLGPLLKNSAFSEEEEWRLVYTPLMMTNEANSHTAIGASWRARQRVSNARIVTYFEYPFPDPAAGFIKEVWLGPRSMARVADIELALALNELGKVSIRRSSATYR</sequence>
<dbReference type="Proteomes" id="UP000599109">
    <property type="component" value="Unassembled WGS sequence"/>
</dbReference>
<accession>A0A937CSI3</accession>
<evidence type="ECO:0000313" key="1">
    <source>
        <dbReference type="EMBL" id="MBL0391231.1"/>
    </source>
</evidence>
<evidence type="ECO:0000313" key="2">
    <source>
        <dbReference type="Proteomes" id="UP000599109"/>
    </source>
</evidence>
<dbReference type="AlphaFoldDB" id="A0A937CSI3"/>
<name>A0A937CSI3_9BURK</name>
<dbReference type="Pfam" id="PF11185">
    <property type="entry name" value="DUF2971"/>
    <property type="match status" value="1"/>
</dbReference>
<organism evidence="1 2">
    <name type="scientific">Ramlibacter monticola</name>
    <dbReference type="NCBI Taxonomy" id="1926872"/>
    <lineage>
        <taxon>Bacteria</taxon>
        <taxon>Pseudomonadati</taxon>
        <taxon>Pseudomonadota</taxon>
        <taxon>Betaproteobacteria</taxon>
        <taxon>Burkholderiales</taxon>
        <taxon>Comamonadaceae</taxon>
        <taxon>Ramlibacter</taxon>
    </lineage>
</organism>
<proteinExistence type="predicted"/>
<dbReference type="RefSeq" id="WP_201673875.1">
    <property type="nucleotide sequence ID" value="NZ_JAEQNE010000002.1"/>
</dbReference>
<dbReference type="InterPro" id="IPR021352">
    <property type="entry name" value="DUF2971"/>
</dbReference>
<comment type="caution">
    <text evidence="1">The sequence shown here is derived from an EMBL/GenBank/DDBJ whole genome shotgun (WGS) entry which is preliminary data.</text>
</comment>